<dbReference type="NCBIfam" id="TIGR03599">
    <property type="entry name" value="YloV"/>
    <property type="match status" value="1"/>
</dbReference>
<dbReference type="Pfam" id="PF13684">
    <property type="entry name" value="FakA-like_C"/>
    <property type="match status" value="1"/>
</dbReference>
<dbReference type="InterPro" id="IPR036117">
    <property type="entry name" value="DhaL_dom_sf"/>
</dbReference>
<dbReference type="PROSITE" id="PS51480">
    <property type="entry name" value="DHAL"/>
    <property type="match status" value="1"/>
</dbReference>
<organism evidence="3">
    <name type="scientific">Phytoplasma mali (strain AT)</name>
    <dbReference type="NCBI Taxonomy" id="482235"/>
    <lineage>
        <taxon>Bacteria</taxon>
        <taxon>Bacillati</taxon>
        <taxon>Mycoplasmatota</taxon>
        <taxon>Mollicutes</taxon>
        <taxon>Acholeplasmatales</taxon>
        <taxon>Acholeplasmataceae</taxon>
        <taxon>Candidatus Phytoplasma</taxon>
        <taxon>16SrX (Apple proliferation group)</taxon>
    </lineage>
</organism>
<dbReference type="PANTHER" id="PTHR33434:SF4">
    <property type="entry name" value="PHOSPHATASE PROTEIN"/>
    <property type="match status" value="1"/>
</dbReference>
<dbReference type="SUPFAM" id="SSF101473">
    <property type="entry name" value="DhaL-like"/>
    <property type="match status" value="1"/>
</dbReference>
<dbReference type="SMART" id="SM01121">
    <property type="entry name" value="Dak1_2"/>
    <property type="match status" value="1"/>
</dbReference>
<dbReference type="HOGENOM" id="CLU_017496_1_0_14"/>
<sequence length="494" mass="56832">MINAKKINADLFKKMITNGAINLKNNYKKIDNLNVFPVPDGDTGNNMKMTMMEGIKEINKIQSDSIIKIAEVLSKALLIGAKGNSGVILSQFFAGIYIKLKEINKNTINISEFMKTLICGYQKAYQAVSEPTEGTILTVIRESVESMKEIEYKDQDINELMQKIIKNSEISLEKTPQLLPILKKAKVVDSGGAGFIEILKGMLMFLQGNKLEYNNKEEENNNFEAIHNLDIEELKYIYCSEYIINLKNDNQIDKEKIKKKLHNKGNSVVLIIDENILKLHIHTNNPDIVLNYLLNYGELNKIKIDNMKQQHEKIIKTKKNNQLKEKKNSKYTIITVVSGNKMLQSFQELNADIIIDETINMSLKVNDFIEKIKEIDNRNIIILPNRTKIYLEVQKIINILPEKNIKIIKTESFAQGYSVLLTFDPNLDLEKNLNNMKQKLKNTKIGKIINEKDTDLTLNNNENNNDFICFLEEKKIYKNNDLNRARKMPKLLAN</sequence>
<dbReference type="Pfam" id="PF21645">
    <property type="entry name" value="FakA-like_M"/>
    <property type="match status" value="1"/>
</dbReference>
<keyword evidence="3" id="KW-1185">Reference proteome</keyword>
<proteinExistence type="predicted"/>
<dbReference type="STRING" id="37692.ATP_00277"/>
<dbReference type="eggNOG" id="COG1461">
    <property type="taxonomic scope" value="Bacteria"/>
</dbReference>
<dbReference type="InterPro" id="IPR004007">
    <property type="entry name" value="DhaL_dom"/>
</dbReference>
<dbReference type="GO" id="GO:0004371">
    <property type="term" value="F:glycerone kinase activity"/>
    <property type="evidence" value="ECO:0007669"/>
    <property type="project" value="InterPro"/>
</dbReference>
<keyword evidence="2" id="KW-0418">Kinase</keyword>
<dbReference type="InterPro" id="IPR019986">
    <property type="entry name" value="YloV-like"/>
</dbReference>
<name>B3QZS7_PHYMT</name>
<dbReference type="GO" id="GO:0006071">
    <property type="term" value="P:glycerol metabolic process"/>
    <property type="evidence" value="ECO:0007669"/>
    <property type="project" value="InterPro"/>
</dbReference>
<dbReference type="PANTHER" id="PTHR33434">
    <property type="entry name" value="DEGV DOMAIN-CONTAINING PROTEIN DR_1986-RELATED"/>
    <property type="match status" value="1"/>
</dbReference>
<accession>B3QZS7</accession>
<dbReference type="Pfam" id="PF02734">
    <property type="entry name" value="Dak2"/>
    <property type="match status" value="1"/>
</dbReference>
<keyword evidence="2" id="KW-0808">Transferase</keyword>
<evidence type="ECO:0000313" key="2">
    <source>
        <dbReference type="EMBL" id="CAP18464.1"/>
    </source>
</evidence>
<dbReference type="Gene3D" id="1.25.40.340">
    <property type="match status" value="1"/>
</dbReference>
<dbReference type="KEGG" id="pml:ATP_00277"/>
<reference evidence="2 3" key="1">
    <citation type="journal article" date="2008" name="BMC Genomics">
        <title>The linear chromosome of the plant-pathogenic mycoplasma 'Candidatus Phytoplasma mali'.</title>
        <authorList>
            <person name="Kube M."/>
            <person name="Schneider B."/>
            <person name="Kuhl H."/>
            <person name="Dandekar T."/>
            <person name="Heitmann K."/>
            <person name="Migdoll A.M."/>
            <person name="Reinhardt R."/>
            <person name="Seemueller E."/>
        </authorList>
    </citation>
    <scope>NUCLEOTIDE SEQUENCE [LARGE SCALE GENOMIC DNA]</scope>
    <source>
        <strain evidence="2 3">AT</strain>
    </source>
</reference>
<dbReference type="InterPro" id="IPR048394">
    <property type="entry name" value="FakA-like_M"/>
</dbReference>
<gene>
    <name evidence="2" type="primary">dhaK</name>
    <name evidence="2" type="ordered locus">ATP_00277</name>
</gene>
<dbReference type="InterPro" id="IPR050270">
    <property type="entry name" value="DegV_domain_contain"/>
</dbReference>
<dbReference type="SMART" id="SM01120">
    <property type="entry name" value="Dak2"/>
    <property type="match status" value="1"/>
</dbReference>
<dbReference type="EMBL" id="CU469464">
    <property type="protein sequence ID" value="CAP18464.1"/>
    <property type="molecule type" value="Genomic_DNA"/>
</dbReference>
<dbReference type="Proteomes" id="UP000002020">
    <property type="component" value="Chromosome"/>
</dbReference>
<dbReference type="InterPro" id="IPR033470">
    <property type="entry name" value="FakA-like_C"/>
</dbReference>
<feature type="domain" description="DhaL" evidence="1">
    <location>
        <begin position="10"/>
        <end position="204"/>
    </location>
</feature>
<protein>
    <submittedName>
        <fullName evidence="2">Kinase related to dihydroxyacetone kinase</fullName>
    </submittedName>
</protein>
<evidence type="ECO:0000259" key="1">
    <source>
        <dbReference type="PROSITE" id="PS51480"/>
    </source>
</evidence>
<dbReference type="AlphaFoldDB" id="B3QZS7"/>
<evidence type="ECO:0000313" key="3">
    <source>
        <dbReference type="Proteomes" id="UP000002020"/>
    </source>
</evidence>